<reference evidence="10" key="3">
    <citation type="journal article" date="2019" name="Int. J. Syst. Evol. Microbiol.">
        <title>The Global Catalogue of Microorganisms (GCM) 10K type strain sequencing project: providing services to taxonomists for standard genome sequencing and annotation.</title>
        <authorList>
            <consortium name="The Broad Institute Genomics Platform"/>
            <consortium name="The Broad Institute Genome Sequencing Center for Infectious Disease"/>
            <person name="Wu L."/>
            <person name="Ma J."/>
        </authorList>
    </citation>
    <scope>NUCLEOTIDE SEQUENCE [LARGE SCALE GENOMIC DNA]</scope>
    <source>
        <strain evidence="10">CGMCC 1.11013</strain>
    </source>
</reference>
<feature type="domain" description="OmpA-like" evidence="6">
    <location>
        <begin position="95"/>
        <end position="212"/>
    </location>
</feature>
<name>A0A069P7A0_9BURK</name>
<dbReference type="EMBL" id="JFHE01000003">
    <property type="protein sequence ID" value="KDR36387.1"/>
    <property type="molecule type" value="Genomic_DNA"/>
</dbReference>
<dbReference type="STRING" id="1071679.BG57_16110"/>
<dbReference type="eggNOG" id="COG2885">
    <property type="taxonomic scope" value="Bacteria"/>
</dbReference>
<keyword evidence="7" id="KW-0449">Lipoprotein</keyword>
<feature type="chain" id="PRO_5001664022" evidence="5">
    <location>
        <begin position="21"/>
        <end position="218"/>
    </location>
</feature>
<dbReference type="CDD" id="cd07185">
    <property type="entry name" value="OmpA_C-like"/>
    <property type="match status" value="1"/>
</dbReference>
<dbReference type="InterPro" id="IPR006665">
    <property type="entry name" value="OmpA-like"/>
</dbReference>
<dbReference type="SUPFAM" id="SSF103088">
    <property type="entry name" value="OmpA-like"/>
    <property type="match status" value="1"/>
</dbReference>
<dbReference type="PANTHER" id="PTHR30329:SF21">
    <property type="entry name" value="LIPOPROTEIN YIAD-RELATED"/>
    <property type="match status" value="1"/>
</dbReference>
<dbReference type="InterPro" id="IPR006664">
    <property type="entry name" value="OMP_bac"/>
</dbReference>
<evidence type="ECO:0000313" key="7">
    <source>
        <dbReference type="EMBL" id="GGD56471.1"/>
    </source>
</evidence>
<organism evidence="8 9">
    <name type="scientific">Caballeronia grimmiae</name>
    <dbReference type="NCBI Taxonomy" id="1071679"/>
    <lineage>
        <taxon>Bacteria</taxon>
        <taxon>Pseudomonadati</taxon>
        <taxon>Pseudomonadota</taxon>
        <taxon>Betaproteobacteria</taxon>
        <taxon>Burkholderiales</taxon>
        <taxon>Burkholderiaceae</taxon>
        <taxon>Caballeronia</taxon>
    </lineage>
</organism>
<keyword evidence="3" id="KW-0998">Cell outer membrane</keyword>
<comment type="subcellular location">
    <subcellularLocation>
        <location evidence="1">Cell outer membrane</location>
    </subcellularLocation>
</comment>
<accession>A0A069P7A0</accession>
<dbReference type="Gene3D" id="3.30.1330.60">
    <property type="entry name" value="OmpA-like domain"/>
    <property type="match status" value="1"/>
</dbReference>
<dbReference type="EMBL" id="BMEG01000001">
    <property type="protein sequence ID" value="GGD56471.1"/>
    <property type="molecule type" value="Genomic_DNA"/>
</dbReference>
<dbReference type="PRINTS" id="PR01023">
    <property type="entry name" value="NAFLGMOTY"/>
</dbReference>
<dbReference type="Pfam" id="PF00691">
    <property type="entry name" value="OmpA"/>
    <property type="match status" value="1"/>
</dbReference>
<dbReference type="Proteomes" id="UP000597138">
    <property type="component" value="Unassembled WGS sequence"/>
</dbReference>
<keyword evidence="10" id="KW-1185">Reference proteome</keyword>
<gene>
    <name evidence="8" type="ORF">BG57_16110</name>
    <name evidence="7" type="ORF">GCM10010985_07730</name>
</gene>
<keyword evidence="5" id="KW-0732">Signal</keyword>
<evidence type="ECO:0000256" key="2">
    <source>
        <dbReference type="ARBA" id="ARBA00023136"/>
    </source>
</evidence>
<dbReference type="PROSITE" id="PS51257">
    <property type="entry name" value="PROKAR_LIPOPROTEIN"/>
    <property type="match status" value="1"/>
</dbReference>
<evidence type="ECO:0000259" key="6">
    <source>
        <dbReference type="PROSITE" id="PS51123"/>
    </source>
</evidence>
<protein>
    <submittedName>
        <fullName evidence="8">Membrane protein</fullName>
    </submittedName>
    <submittedName>
        <fullName evidence="7">OmpA family lipoprotein</fullName>
    </submittedName>
</protein>
<dbReference type="PANTHER" id="PTHR30329">
    <property type="entry name" value="STATOR ELEMENT OF FLAGELLAR MOTOR COMPLEX"/>
    <property type="match status" value="1"/>
</dbReference>
<reference evidence="7" key="4">
    <citation type="submission" date="2024-05" db="EMBL/GenBank/DDBJ databases">
        <authorList>
            <person name="Sun Q."/>
            <person name="Zhou Y."/>
        </authorList>
    </citation>
    <scope>NUCLEOTIDE SEQUENCE</scope>
    <source>
        <strain evidence="7">CGMCC 1.11013</strain>
    </source>
</reference>
<dbReference type="AlphaFoldDB" id="A0A069P7A0"/>
<dbReference type="InterPro" id="IPR036737">
    <property type="entry name" value="OmpA-like_sf"/>
</dbReference>
<feature type="signal peptide" evidence="5">
    <location>
        <begin position="1"/>
        <end position="20"/>
    </location>
</feature>
<dbReference type="Pfam" id="PF13441">
    <property type="entry name" value="Gly-zipper_YMGG"/>
    <property type="match status" value="1"/>
</dbReference>
<dbReference type="InterPro" id="IPR050330">
    <property type="entry name" value="Bact_OuterMem_StrucFunc"/>
</dbReference>
<dbReference type="PROSITE" id="PS51123">
    <property type="entry name" value="OMPA_2"/>
    <property type="match status" value="1"/>
</dbReference>
<evidence type="ECO:0000256" key="4">
    <source>
        <dbReference type="PROSITE-ProRule" id="PRU00473"/>
    </source>
</evidence>
<dbReference type="OrthoDB" id="9782229at2"/>
<reference evidence="8 9" key="2">
    <citation type="submission" date="2014-03" db="EMBL/GenBank/DDBJ databases">
        <title>Draft Genome Sequences of Four Burkholderia Strains.</title>
        <authorList>
            <person name="Liu X.Y."/>
            <person name="Li C.X."/>
            <person name="Xu J.H."/>
        </authorList>
    </citation>
    <scope>NUCLEOTIDE SEQUENCE [LARGE SCALE GENOMIC DNA]</scope>
    <source>
        <strain evidence="8 9">R27</strain>
    </source>
</reference>
<dbReference type="PROSITE" id="PS01068">
    <property type="entry name" value="OMPA_1"/>
    <property type="match status" value="1"/>
</dbReference>
<dbReference type="RefSeq" id="WP_035961071.1">
    <property type="nucleotide sequence ID" value="NZ_BMEG01000001.1"/>
</dbReference>
<proteinExistence type="predicted"/>
<dbReference type="InterPro" id="IPR006690">
    <property type="entry name" value="OMPA-like_CS"/>
</dbReference>
<evidence type="ECO:0000313" key="9">
    <source>
        <dbReference type="Proteomes" id="UP000027439"/>
    </source>
</evidence>
<sequence length="218" mass="22142">MNTKLLTRLSVFAVVGALVAGCASQQGTNAAVGTGVGAATGAGIGAIFGGGKGAAIGAATGAAVGGITGYNWQAIRNKISGDSKGTGTQVTEQQDGSLKVNIPNSISFDTNSYAIKPSFDPVLNSVTQTLQQHPELIASVVGHTDNTGTAAYNQTLSQNRAQSVASYISTHGVPAQRLSAQGMGQNQPIADNSTEAGRAQNRRVEIYLRATAQPGQVQ</sequence>
<evidence type="ECO:0000256" key="5">
    <source>
        <dbReference type="SAM" id="SignalP"/>
    </source>
</evidence>
<dbReference type="InterPro" id="IPR027367">
    <property type="entry name" value="Gly-zipper_YMGG"/>
</dbReference>
<evidence type="ECO:0000256" key="1">
    <source>
        <dbReference type="ARBA" id="ARBA00004442"/>
    </source>
</evidence>
<keyword evidence="2 4" id="KW-0472">Membrane</keyword>
<dbReference type="PRINTS" id="PR01021">
    <property type="entry name" value="OMPADOMAIN"/>
</dbReference>
<comment type="caution">
    <text evidence="8">The sequence shown here is derived from an EMBL/GenBank/DDBJ whole genome shotgun (WGS) entry which is preliminary data.</text>
</comment>
<evidence type="ECO:0000313" key="8">
    <source>
        <dbReference type="EMBL" id="KDR36387.1"/>
    </source>
</evidence>
<dbReference type="GO" id="GO:0009279">
    <property type="term" value="C:cell outer membrane"/>
    <property type="evidence" value="ECO:0007669"/>
    <property type="project" value="UniProtKB-SubCell"/>
</dbReference>
<dbReference type="Proteomes" id="UP000027439">
    <property type="component" value="Unassembled WGS sequence"/>
</dbReference>
<evidence type="ECO:0000256" key="3">
    <source>
        <dbReference type="ARBA" id="ARBA00023237"/>
    </source>
</evidence>
<evidence type="ECO:0000313" key="10">
    <source>
        <dbReference type="Proteomes" id="UP000597138"/>
    </source>
</evidence>
<reference evidence="7" key="1">
    <citation type="journal article" date="2014" name="Int. J. Syst. Evol. Microbiol.">
        <title>Complete genome of a new Firmicutes species belonging to the dominant human colonic microbiota ('Ruminococcus bicirculans') reveals two chromosomes and a selective capacity to utilize plant glucans.</title>
        <authorList>
            <consortium name="NISC Comparative Sequencing Program"/>
            <person name="Wegmann U."/>
            <person name="Louis P."/>
            <person name="Goesmann A."/>
            <person name="Henrissat B."/>
            <person name="Duncan S.H."/>
            <person name="Flint H.J."/>
        </authorList>
    </citation>
    <scope>NUCLEOTIDE SEQUENCE</scope>
    <source>
        <strain evidence="7">CGMCC 1.11013</strain>
    </source>
</reference>